<comment type="similarity">
    <text evidence="2">Belongs to the SusD family.</text>
</comment>
<feature type="chain" id="PRO_5041411826" evidence="7">
    <location>
        <begin position="27"/>
        <end position="516"/>
    </location>
</feature>
<reference evidence="10" key="1">
    <citation type="submission" date="2022-01" db="EMBL/GenBank/DDBJ databases">
        <title>Novel bile acid biosynthetic pathways are enriched in the microbiome of centenarians.</title>
        <authorList>
            <person name="Sato Y."/>
            <person name="Atarashi K."/>
            <person name="Plichta R.D."/>
            <person name="Arai Y."/>
            <person name="Sasajima S."/>
            <person name="Kearney M.S."/>
            <person name="Suda W."/>
            <person name="Takeshita K."/>
            <person name="Sasaki T."/>
            <person name="Okamoto S."/>
            <person name="Skelly N.A."/>
            <person name="Okamura Y."/>
            <person name="Vlamakis H."/>
            <person name="Li Y."/>
            <person name="Tanoue T."/>
            <person name="Takei H."/>
            <person name="Nittono H."/>
            <person name="Narushima S."/>
            <person name="Irie J."/>
            <person name="Itoh H."/>
            <person name="Moriya K."/>
            <person name="Sugiura Y."/>
            <person name="Suematsu M."/>
            <person name="Moritoki N."/>
            <person name="Shibata S."/>
            <person name="Littman R.D."/>
            <person name="Fischbach A.M."/>
            <person name="Uwamino Y."/>
            <person name="Inoue T."/>
            <person name="Honda A."/>
            <person name="Hattori M."/>
            <person name="Murai T."/>
            <person name="Xavier J.R."/>
            <person name="Hirose N."/>
            <person name="Honda K."/>
        </authorList>
    </citation>
    <scope>NUCLEOTIDE SEQUENCE</scope>
    <source>
        <strain evidence="10">CE91-St16</strain>
    </source>
</reference>
<evidence type="ECO:0000256" key="7">
    <source>
        <dbReference type="SAM" id="SignalP"/>
    </source>
</evidence>
<evidence type="ECO:0000259" key="9">
    <source>
        <dbReference type="Pfam" id="PF14322"/>
    </source>
</evidence>
<gene>
    <name evidence="10" type="ORF">CE91St16_31510</name>
</gene>
<dbReference type="InterPro" id="IPR033985">
    <property type="entry name" value="SusD-like_N"/>
</dbReference>
<dbReference type="EMBL" id="BQOL01000002">
    <property type="protein sequence ID" value="GKI20243.1"/>
    <property type="molecule type" value="Genomic_DNA"/>
</dbReference>
<accession>A0AA37P4G3</accession>
<dbReference type="PROSITE" id="PS51257">
    <property type="entry name" value="PROKAR_LIPOPROTEIN"/>
    <property type="match status" value="1"/>
</dbReference>
<evidence type="ECO:0000256" key="4">
    <source>
        <dbReference type="ARBA" id="ARBA00023136"/>
    </source>
</evidence>
<sequence length="516" mass="59288">MNMLRNIKFRLSALAVLLLATSCLDKYPESAIPEKDAMKTFADAEQTLTGIYATFKSSSLFSGRLTLLPDIQADLVYAVEGNSNQFGNFWRWDVRPTDLDLEGVYADLYTVISRCNFFLERIDEVMRNEISDDNLEELEEYTGEVYAIRALCYSELLKNYCKAYDPATAQSELGVVIRTKYSTPEPIRRASLYDSYKFVLDDLAEAEKRLDKEEDAYSNEYITSAAAQALHARVALYMQDWDTAIEYASILIDEKKSTFKLADAKTKYNADYTFFDYMWAYDLSYEIIWRIGFTETSYGSPLGTVFLNFTKDLTYYYPDYVPATAALNLYDAADLRYSGYFAGKEQGLTIGYTNGLDWPMLVKYYGNRNFTSKLIFHVSMPKPFRLAEQYLIRAEAYCRKNDFTKAGNDLTALRKMRYASGGTLNVSKNNWLQTISDERVRELYMEGFRLHDLKRWGKEYADLNGGYSIRRTPQSCSQPEGSSLKITPDNPLFVWPIPQHELESPGSEILPNESNR</sequence>
<evidence type="ECO:0000256" key="3">
    <source>
        <dbReference type="ARBA" id="ARBA00022729"/>
    </source>
</evidence>
<dbReference type="InterPro" id="IPR011990">
    <property type="entry name" value="TPR-like_helical_dom_sf"/>
</dbReference>
<evidence type="ECO:0000259" key="8">
    <source>
        <dbReference type="Pfam" id="PF07980"/>
    </source>
</evidence>
<evidence type="ECO:0000256" key="2">
    <source>
        <dbReference type="ARBA" id="ARBA00006275"/>
    </source>
</evidence>
<organism evidence="10 11">
    <name type="scientific">Alistipes finegoldii</name>
    <dbReference type="NCBI Taxonomy" id="214856"/>
    <lineage>
        <taxon>Bacteria</taxon>
        <taxon>Pseudomonadati</taxon>
        <taxon>Bacteroidota</taxon>
        <taxon>Bacteroidia</taxon>
        <taxon>Bacteroidales</taxon>
        <taxon>Rikenellaceae</taxon>
        <taxon>Alistipes</taxon>
    </lineage>
</organism>
<evidence type="ECO:0000313" key="10">
    <source>
        <dbReference type="EMBL" id="GKI20243.1"/>
    </source>
</evidence>
<comment type="caution">
    <text evidence="10">The sequence shown here is derived from an EMBL/GenBank/DDBJ whole genome shotgun (WGS) entry which is preliminary data.</text>
</comment>
<name>A0AA37P4G3_9BACT</name>
<dbReference type="Pfam" id="PF07980">
    <property type="entry name" value="SusD_RagB"/>
    <property type="match status" value="1"/>
</dbReference>
<keyword evidence="4" id="KW-0472">Membrane</keyword>
<dbReference type="SUPFAM" id="SSF48452">
    <property type="entry name" value="TPR-like"/>
    <property type="match status" value="1"/>
</dbReference>
<keyword evidence="6" id="KW-0175">Coiled coil</keyword>
<keyword evidence="3 7" id="KW-0732">Signal</keyword>
<evidence type="ECO:0000313" key="11">
    <source>
        <dbReference type="Proteomes" id="UP001055105"/>
    </source>
</evidence>
<feature type="domain" description="RagB/SusD" evidence="8">
    <location>
        <begin position="383"/>
        <end position="503"/>
    </location>
</feature>
<evidence type="ECO:0000256" key="6">
    <source>
        <dbReference type="SAM" id="Coils"/>
    </source>
</evidence>
<comment type="subcellular location">
    <subcellularLocation>
        <location evidence="1">Cell outer membrane</location>
    </subcellularLocation>
</comment>
<dbReference type="Pfam" id="PF14322">
    <property type="entry name" value="SusD-like_3"/>
    <property type="match status" value="1"/>
</dbReference>
<dbReference type="GO" id="GO:0009279">
    <property type="term" value="C:cell outer membrane"/>
    <property type="evidence" value="ECO:0007669"/>
    <property type="project" value="UniProtKB-SubCell"/>
</dbReference>
<keyword evidence="5" id="KW-0998">Cell outer membrane</keyword>
<evidence type="ECO:0000256" key="5">
    <source>
        <dbReference type="ARBA" id="ARBA00023237"/>
    </source>
</evidence>
<feature type="coiled-coil region" evidence="6">
    <location>
        <begin position="196"/>
        <end position="223"/>
    </location>
</feature>
<feature type="signal peptide" evidence="7">
    <location>
        <begin position="1"/>
        <end position="26"/>
    </location>
</feature>
<proteinExistence type="inferred from homology"/>
<dbReference type="AlphaFoldDB" id="A0AA37P4G3"/>
<dbReference type="RefSeq" id="WP_244077034.1">
    <property type="nucleotide sequence ID" value="NZ_AP025581.1"/>
</dbReference>
<protein>
    <submittedName>
        <fullName evidence="10">Membrane protein</fullName>
    </submittedName>
</protein>
<dbReference type="InterPro" id="IPR012944">
    <property type="entry name" value="SusD_RagB_dom"/>
</dbReference>
<dbReference type="Proteomes" id="UP001055105">
    <property type="component" value="Unassembled WGS sequence"/>
</dbReference>
<dbReference type="Gene3D" id="1.25.40.390">
    <property type="match status" value="1"/>
</dbReference>
<feature type="domain" description="SusD-like N-terminal" evidence="9">
    <location>
        <begin position="38"/>
        <end position="236"/>
    </location>
</feature>
<evidence type="ECO:0000256" key="1">
    <source>
        <dbReference type="ARBA" id="ARBA00004442"/>
    </source>
</evidence>